<dbReference type="Pfam" id="PF00534">
    <property type="entry name" value="Glycos_transf_1"/>
    <property type="match status" value="1"/>
</dbReference>
<protein>
    <recommendedName>
        <fullName evidence="5">Glycosyl transferase family 1</fullName>
    </recommendedName>
</protein>
<evidence type="ECO:0008006" key="5">
    <source>
        <dbReference type="Google" id="ProtNLM"/>
    </source>
</evidence>
<dbReference type="PANTHER" id="PTHR12526:SF572">
    <property type="entry name" value="BLL5144 PROTEIN"/>
    <property type="match status" value="1"/>
</dbReference>
<dbReference type="SUPFAM" id="SSF53756">
    <property type="entry name" value="UDP-Glycosyltransferase/glycogen phosphorylase"/>
    <property type="match status" value="1"/>
</dbReference>
<dbReference type="InterPro" id="IPR001296">
    <property type="entry name" value="Glyco_trans_1"/>
</dbReference>
<dbReference type="InterPro" id="IPR028098">
    <property type="entry name" value="Glyco_trans_4-like_N"/>
</dbReference>
<dbReference type="Pfam" id="PF13439">
    <property type="entry name" value="Glyco_transf_4"/>
    <property type="match status" value="1"/>
</dbReference>
<dbReference type="Gene3D" id="3.40.50.2000">
    <property type="entry name" value="Glycogen Phosphorylase B"/>
    <property type="match status" value="2"/>
</dbReference>
<evidence type="ECO:0000259" key="2">
    <source>
        <dbReference type="Pfam" id="PF13439"/>
    </source>
</evidence>
<sequence>MISLKKLTQPIKALYVSTYIPRKCGIATFTKDLTNAINLLNPLALAQIAAMDNKITEILRYPHEVRFRIGQEVKDDYDEVVKYVNETGEVDIVVIQHEFGIFGGESGNLILEFMEKLQKPVIATLHTVLEKPTPKMKEIIRRIGHKANYLIVMLETAREMLVNKYKVDRRKVVVIPHGVPDFPRFTNGKKKLGLYGKVVMTSANLVSSSKGIEYVIAAMPEIIKEIPEIVYLVVGETHPVVKLTEGEKYRHKLKKMAKDLNLGRHVRFVNKYLPLQTLIKYVAASDLYITPYLDPQQAASGSLAYAIGAGKACISTPYLYAREMFDLGCGKLVPFADSEAIARTVIETWKDKQSRVECEGKAYDLGRTMTWYYVGHQYYHLMQHALNKP</sequence>
<dbReference type="EMBL" id="MEXN01000005">
    <property type="protein sequence ID" value="OGD03819.1"/>
    <property type="molecule type" value="Genomic_DNA"/>
</dbReference>
<feature type="domain" description="Glycosyl transferase family 1" evidence="1">
    <location>
        <begin position="197"/>
        <end position="363"/>
    </location>
</feature>
<evidence type="ECO:0000259" key="1">
    <source>
        <dbReference type="Pfam" id="PF00534"/>
    </source>
</evidence>
<proteinExistence type="predicted"/>
<name>A0A1F4ZBR7_9BACT</name>
<dbReference type="AlphaFoldDB" id="A0A1F4ZBR7"/>
<dbReference type="CDD" id="cd03822">
    <property type="entry name" value="GT4_mannosyltransferase-like"/>
    <property type="match status" value="1"/>
</dbReference>
<reference evidence="3 4" key="1">
    <citation type="journal article" date="2016" name="Nat. Commun.">
        <title>Thousands of microbial genomes shed light on interconnected biogeochemical processes in an aquifer system.</title>
        <authorList>
            <person name="Anantharaman K."/>
            <person name="Brown C.T."/>
            <person name="Hug L.A."/>
            <person name="Sharon I."/>
            <person name="Castelle C.J."/>
            <person name="Probst A.J."/>
            <person name="Thomas B.C."/>
            <person name="Singh A."/>
            <person name="Wilkins M.J."/>
            <person name="Karaoz U."/>
            <person name="Brodie E.L."/>
            <person name="Williams K.H."/>
            <person name="Hubbard S.S."/>
            <person name="Banfield J.F."/>
        </authorList>
    </citation>
    <scope>NUCLEOTIDE SEQUENCE [LARGE SCALE GENOMIC DNA]</scope>
</reference>
<evidence type="ECO:0000313" key="3">
    <source>
        <dbReference type="EMBL" id="OGD03819.1"/>
    </source>
</evidence>
<dbReference type="PANTHER" id="PTHR12526">
    <property type="entry name" value="GLYCOSYLTRANSFERASE"/>
    <property type="match status" value="1"/>
</dbReference>
<dbReference type="GO" id="GO:0016757">
    <property type="term" value="F:glycosyltransferase activity"/>
    <property type="evidence" value="ECO:0007669"/>
    <property type="project" value="InterPro"/>
</dbReference>
<comment type="caution">
    <text evidence="3">The sequence shown here is derived from an EMBL/GenBank/DDBJ whole genome shotgun (WGS) entry which is preliminary data.</text>
</comment>
<feature type="domain" description="Glycosyltransferase subfamily 4-like N-terminal" evidence="2">
    <location>
        <begin position="89"/>
        <end position="179"/>
    </location>
</feature>
<dbReference type="STRING" id="1797259.A2989_04080"/>
<dbReference type="Proteomes" id="UP000177080">
    <property type="component" value="Unassembled WGS sequence"/>
</dbReference>
<gene>
    <name evidence="3" type="ORF">A2989_04080</name>
</gene>
<organism evidence="3 4">
    <name type="scientific">Candidatus Amesbacteria bacterium RIFCSPLOWO2_01_FULL_48_25</name>
    <dbReference type="NCBI Taxonomy" id="1797259"/>
    <lineage>
        <taxon>Bacteria</taxon>
        <taxon>Candidatus Amesiibacteriota</taxon>
    </lineage>
</organism>
<accession>A0A1F4ZBR7</accession>
<evidence type="ECO:0000313" key="4">
    <source>
        <dbReference type="Proteomes" id="UP000177080"/>
    </source>
</evidence>